<evidence type="ECO:0000256" key="18">
    <source>
        <dbReference type="PIRSR" id="PIRSR038895-1"/>
    </source>
</evidence>
<dbReference type="EMBL" id="KN822974">
    <property type="protein sequence ID" value="KIO30261.1"/>
    <property type="molecule type" value="Genomic_DNA"/>
</dbReference>
<dbReference type="FunFam" id="3.40.1190.10:FF:000009">
    <property type="entry name" value="Folylpolyglutamate synthase"/>
    <property type="match status" value="1"/>
</dbReference>
<feature type="binding site" evidence="19">
    <location>
        <position position="188"/>
    </location>
    <ligand>
        <name>Mg(2+)</name>
        <dbReference type="ChEBI" id="CHEBI:18420"/>
        <label>1</label>
    </ligand>
</feature>
<feature type="binding site" evidence="18">
    <location>
        <position position="354"/>
    </location>
    <ligand>
        <name>ATP</name>
        <dbReference type="ChEBI" id="CHEBI:30616"/>
    </ligand>
</feature>
<dbReference type="NCBIfam" id="TIGR01499">
    <property type="entry name" value="folC"/>
    <property type="match status" value="1"/>
</dbReference>
<dbReference type="InterPro" id="IPR001645">
    <property type="entry name" value="Folylpolyglutamate_synth"/>
</dbReference>
<dbReference type="GO" id="GO:0005743">
    <property type="term" value="C:mitochondrial inner membrane"/>
    <property type="evidence" value="ECO:0007669"/>
    <property type="project" value="UniProtKB-SubCell"/>
</dbReference>
<dbReference type="GO" id="GO:0006730">
    <property type="term" value="P:one-carbon metabolic process"/>
    <property type="evidence" value="ECO:0007669"/>
    <property type="project" value="UniProtKB-KW"/>
</dbReference>
<accession>A0A0C3QPM0</accession>
<evidence type="ECO:0000313" key="21">
    <source>
        <dbReference type="EMBL" id="KIO30261.1"/>
    </source>
</evidence>
<dbReference type="AlphaFoldDB" id="A0A0C3QPM0"/>
<dbReference type="GO" id="GO:0004326">
    <property type="term" value="F:tetrahydrofolylpolyglutamate synthase activity"/>
    <property type="evidence" value="ECO:0007669"/>
    <property type="project" value="UniProtKB-EC"/>
</dbReference>
<evidence type="ECO:0000256" key="6">
    <source>
        <dbReference type="ARBA" id="ARBA00022490"/>
    </source>
</evidence>
<dbReference type="InterPro" id="IPR023600">
    <property type="entry name" value="Folylpolyglutamate_synth_euk"/>
</dbReference>
<reference evidence="21 22" key="1">
    <citation type="submission" date="2014-04" db="EMBL/GenBank/DDBJ databases">
        <authorList>
            <consortium name="DOE Joint Genome Institute"/>
            <person name="Kuo A."/>
            <person name="Girlanda M."/>
            <person name="Perotto S."/>
            <person name="Kohler A."/>
            <person name="Nagy L.G."/>
            <person name="Floudas D."/>
            <person name="Copeland A."/>
            <person name="Barry K.W."/>
            <person name="Cichocki N."/>
            <person name="Veneault-Fourrey C."/>
            <person name="LaButti K."/>
            <person name="Lindquist E.A."/>
            <person name="Lipzen A."/>
            <person name="Lundell T."/>
            <person name="Morin E."/>
            <person name="Murat C."/>
            <person name="Sun H."/>
            <person name="Tunlid A."/>
            <person name="Henrissat B."/>
            <person name="Grigoriev I.V."/>
            <person name="Hibbett D.S."/>
            <person name="Martin F."/>
            <person name="Nordberg H.P."/>
            <person name="Cantor M.N."/>
            <person name="Hua S.X."/>
        </authorList>
    </citation>
    <scope>NUCLEOTIDE SEQUENCE [LARGE SCALE GENOMIC DNA]</scope>
    <source>
        <strain evidence="21 22">MUT 4182</strain>
    </source>
</reference>
<keyword evidence="9 19" id="KW-0479">Metal-binding</keyword>
<dbReference type="PIRSF" id="PIRSF038895">
    <property type="entry name" value="FPGS"/>
    <property type="match status" value="1"/>
</dbReference>
<keyword evidence="22" id="KW-1185">Reference proteome</keyword>
<evidence type="ECO:0000256" key="13">
    <source>
        <dbReference type="ARBA" id="ARBA00022842"/>
    </source>
</evidence>
<evidence type="ECO:0000256" key="12">
    <source>
        <dbReference type="ARBA" id="ARBA00022840"/>
    </source>
</evidence>
<organism evidence="21 22">
    <name type="scientific">Tulasnella calospora MUT 4182</name>
    <dbReference type="NCBI Taxonomy" id="1051891"/>
    <lineage>
        <taxon>Eukaryota</taxon>
        <taxon>Fungi</taxon>
        <taxon>Dikarya</taxon>
        <taxon>Basidiomycota</taxon>
        <taxon>Agaricomycotina</taxon>
        <taxon>Agaricomycetes</taxon>
        <taxon>Cantharellales</taxon>
        <taxon>Tulasnellaceae</taxon>
        <taxon>Tulasnella</taxon>
    </lineage>
</organism>
<dbReference type="EC" id="6.3.2.17" evidence="17"/>
<dbReference type="GO" id="GO:0005524">
    <property type="term" value="F:ATP binding"/>
    <property type="evidence" value="ECO:0007669"/>
    <property type="project" value="UniProtKB-KW"/>
</dbReference>
<comment type="subcellular location">
    <subcellularLocation>
        <location evidence="3">Cytoplasm</location>
    </subcellularLocation>
    <subcellularLocation>
        <location evidence="1">Mitochondrion inner membrane</location>
    </subcellularLocation>
    <subcellularLocation>
        <location evidence="2">Mitochondrion matrix</location>
    </subcellularLocation>
</comment>
<keyword evidence="11" id="KW-0999">Mitochondrion inner membrane</keyword>
<keyword evidence="8 17" id="KW-0436">Ligase</keyword>
<comment type="pathway">
    <text evidence="4 17">Cofactor biosynthesis; tetrahydrofolylpolyglutamate biosynthesis.</text>
</comment>
<evidence type="ECO:0000256" key="3">
    <source>
        <dbReference type="ARBA" id="ARBA00004496"/>
    </source>
</evidence>
<evidence type="ECO:0000313" key="22">
    <source>
        <dbReference type="Proteomes" id="UP000054248"/>
    </source>
</evidence>
<evidence type="ECO:0000256" key="8">
    <source>
        <dbReference type="ARBA" id="ARBA00022598"/>
    </source>
</evidence>
<dbReference type="InterPro" id="IPR036565">
    <property type="entry name" value="Mur-like_cat_sf"/>
</dbReference>
<comment type="function">
    <text evidence="17">Catalyzes conversion of folates to polyglutamate derivatives allowing concentration of folate compounds in the cell and the intracellular retention of these cofactors, which are important substrates for most of the folate-dependent enzymes that are involved in one-carbon transfer reactions involved in purine, pyrimidine and amino acid synthesis.</text>
</comment>
<dbReference type="SUPFAM" id="SSF53623">
    <property type="entry name" value="MurD-like peptide ligases, catalytic domain"/>
    <property type="match status" value="1"/>
</dbReference>
<evidence type="ECO:0000256" key="11">
    <source>
        <dbReference type="ARBA" id="ARBA00022792"/>
    </source>
</evidence>
<proteinExistence type="inferred from homology"/>
<dbReference type="HOGENOM" id="CLU_015869_0_1_1"/>
<evidence type="ECO:0000256" key="5">
    <source>
        <dbReference type="ARBA" id="ARBA00008276"/>
    </source>
</evidence>
<dbReference type="PROSITE" id="PS01012">
    <property type="entry name" value="FOLYLPOLYGLU_SYNT_2"/>
    <property type="match status" value="1"/>
</dbReference>
<dbReference type="STRING" id="1051891.A0A0C3QPM0"/>
<dbReference type="Gene3D" id="3.40.1190.10">
    <property type="entry name" value="Mur-like, catalytic domain"/>
    <property type="match status" value="1"/>
</dbReference>
<feature type="region of interest" description="Disordered" evidence="20">
    <location>
        <begin position="1"/>
        <end position="24"/>
    </location>
</feature>
<feature type="binding site" evidence="19">
    <location>
        <position position="115"/>
    </location>
    <ligand>
        <name>Mg(2+)</name>
        <dbReference type="ChEBI" id="CHEBI:18420"/>
        <label>1</label>
    </ligand>
</feature>
<evidence type="ECO:0000256" key="10">
    <source>
        <dbReference type="ARBA" id="ARBA00022741"/>
    </source>
</evidence>
<evidence type="ECO:0000256" key="7">
    <source>
        <dbReference type="ARBA" id="ARBA00022563"/>
    </source>
</evidence>
<keyword evidence="6" id="KW-0963">Cytoplasm</keyword>
<keyword evidence="10 18" id="KW-0547">Nucleotide-binding</keyword>
<feature type="binding site" evidence="18">
    <location>
        <position position="337"/>
    </location>
    <ligand>
        <name>ATP</name>
        <dbReference type="ChEBI" id="CHEBI:30616"/>
    </ligand>
</feature>
<dbReference type="PANTHER" id="PTHR11136">
    <property type="entry name" value="FOLYLPOLYGLUTAMATE SYNTHASE-RELATED"/>
    <property type="match status" value="1"/>
</dbReference>
<keyword evidence="14" id="KW-0496">Mitochondrion</keyword>
<dbReference type="GO" id="GO:0005829">
    <property type="term" value="C:cytosol"/>
    <property type="evidence" value="ECO:0007669"/>
    <property type="project" value="TreeGrafter"/>
</dbReference>
<comment type="catalytic activity">
    <reaction evidence="16 17">
        <text>(6S)-5,6,7,8-tetrahydrofolyl-(gamma-L-Glu)(n) + L-glutamate + ATP = (6S)-5,6,7,8-tetrahydrofolyl-(gamma-L-Glu)(n+1) + ADP + phosphate + H(+)</text>
        <dbReference type="Rhea" id="RHEA:10580"/>
        <dbReference type="Rhea" id="RHEA-COMP:14738"/>
        <dbReference type="Rhea" id="RHEA-COMP:14740"/>
        <dbReference type="ChEBI" id="CHEBI:15378"/>
        <dbReference type="ChEBI" id="CHEBI:29985"/>
        <dbReference type="ChEBI" id="CHEBI:30616"/>
        <dbReference type="ChEBI" id="CHEBI:43474"/>
        <dbReference type="ChEBI" id="CHEBI:141005"/>
        <dbReference type="ChEBI" id="CHEBI:456216"/>
        <dbReference type="EC" id="6.3.2.17"/>
    </reaction>
</comment>
<evidence type="ECO:0000256" key="2">
    <source>
        <dbReference type="ARBA" id="ARBA00004305"/>
    </source>
</evidence>
<dbReference type="UniPathway" id="UPA00850"/>
<dbReference type="OrthoDB" id="5212574at2759"/>
<dbReference type="InterPro" id="IPR036615">
    <property type="entry name" value="Mur_ligase_C_dom_sf"/>
</dbReference>
<reference evidence="22" key="2">
    <citation type="submission" date="2015-01" db="EMBL/GenBank/DDBJ databases">
        <title>Evolutionary Origins and Diversification of the Mycorrhizal Mutualists.</title>
        <authorList>
            <consortium name="DOE Joint Genome Institute"/>
            <consortium name="Mycorrhizal Genomics Consortium"/>
            <person name="Kohler A."/>
            <person name="Kuo A."/>
            <person name="Nagy L.G."/>
            <person name="Floudas D."/>
            <person name="Copeland A."/>
            <person name="Barry K.W."/>
            <person name="Cichocki N."/>
            <person name="Veneault-Fourrey C."/>
            <person name="LaButti K."/>
            <person name="Lindquist E.A."/>
            <person name="Lipzen A."/>
            <person name="Lundell T."/>
            <person name="Morin E."/>
            <person name="Murat C."/>
            <person name="Riley R."/>
            <person name="Ohm R."/>
            <person name="Sun H."/>
            <person name="Tunlid A."/>
            <person name="Henrissat B."/>
            <person name="Grigoriev I.V."/>
            <person name="Hibbett D.S."/>
            <person name="Martin F."/>
        </authorList>
    </citation>
    <scope>NUCLEOTIDE SEQUENCE [LARGE SCALE GENOMIC DNA]</scope>
    <source>
        <strain evidence="22">MUT 4182</strain>
    </source>
</reference>
<dbReference type="SUPFAM" id="SSF53244">
    <property type="entry name" value="MurD-like peptide ligases, peptide-binding domain"/>
    <property type="match status" value="1"/>
</dbReference>
<evidence type="ECO:0000256" key="9">
    <source>
        <dbReference type="ARBA" id="ARBA00022723"/>
    </source>
</evidence>
<sequence length="539" mass="59207">MLSTLSSFLRSPTSPTTSTRKLSTRTYEDAVTALNSLQSNAATLEAVRASGGRLSQFAHPEMIEYLGRIGYRPEDLNTLNVLHITGTKGKGSTSAFCDAMLRKTVPTWKVGLYTSPHLVAVRERIRVNGEPISEDDFTRYFFEVWDRLQENTTRKLAQTSLMPAYFRFMTLLAFHYFSSIKVDATILEVGVGGLYDSTNIVPKPIVTGITSLGVDHTAVLGNTLKEIGYQKGGIYKPGVPALTVEQPEEGMNAIRDQAKAQKASSFTVVQTMPELQNVKLGLSGAHQFQNASLAVNLVHQYLLARQPDIAESLPSLYPTPLPPSYINGLEATRFPGRCQEVADPEHTKITWFLDGAHTIESLTSCAEWFFQPTVGLKQSDARTVISSKRQRVLIFNCTSGRNGEKFLNVVLDGMKKRVLQHQIDGGAELIERGFFDHAIFCTNITYVDGRSKADLMNNTVDMDDLSKLKVQSELSQAWTKLVPDYPKNRIHVLPSVQHAIEVVHGLESAGHVDVLVAGSLHLVGGVIEVAGIGSVAMAT</sequence>
<comment type="cofactor">
    <cofactor evidence="17">
        <name>a monovalent cation</name>
        <dbReference type="ChEBI" id="CHEBI:60242"/>
    </cofactor>
    <text evidence="17">A monovalent cation.</text>
</comment>
<keyword evidence="13 19" id="KW-0460">Magnesium</keyword>
<name>A0A0C3QPM0_9AGAM</name>
<keyword evidence="7 17" id="KW-0554">One-carbon metabolism</keyword>
<feature type="binding site" evidence="19">
    <location>
        <position position="216"/>
    </location>
    <ligand>
        <name>Mg(2+)</name>
        <dbReference type="ChEBI" id="CHEBI:18420"/>
        <label>1</label>
    </ligand>
</feature>
<protein>
    <recommendedName>
        <fullName evidence="17">Folylpolyglutamate synthase</fullName>
        <ecNumber evidence="17">6.3.2.17</ecNumber>
    </recommendedName>
    <alternativeName>
        <fullName evidence="17">Folylpoly-gamma-glutamate synthetase</fullName>
    </alternativeName>
    <alternativeName>
        <fullName evidence="17">Tetrahydrofolylpolyglutamate synthase</fullName>
    </alternativeName>
</protein>
<dbReference type="Proteomes" id="UP000054248">
    <property type="component" value="Unassembled WGS sequence"/>
</dbReference>
<evidence type="ECO:0000256" key="17">
    <source>
        <dbReference type="PIRNR" id="PIRNR038895"/>
    </source>
</evidence>
<dbReference type="GO" id="GO:0046872">
    <property type="term" value="F:metal ion binding"/>
    <property type="evidence" value="ECO:0007669"/>
    <property type="project" value="UniProtKB-KW"/>
</dbReference>
<evidence type="ECO:0000256" key="19">
    <source>
        <dbReference type="PIRSR" id="PIRSR038895-2"/>
    </source>
</evidence>
<gene>
    <name evidence="21" type="ORF">M407DRAFT_225132</name>
</gene>
<evidence type="ECO:0000256" key="16">
    <source>
        <dbReference type="ARBA" id="ARBA00047493"/>
    </source>
</evidence>
<dbReference type="PANTHER" id="PTHR11136:SF5">
    <property type="entry name" value="FOLYLPOLYGLUTAMATE SYNTHASE, MITOCHONDRIAL"/>
    <property type="match status" value="1"/>
</dbReference>
<evidence type="ECO:0000256" key="14">
    <source>
        <dbReference type="ARBA" id="ARBA00023128"/>
    </source>
</evidence>
<evidence type="ECO:0000256" key="4">
    <source>
        <dbReference type="ARBA" id="ARBA00005150"/>
    </source>
</evidence>
<evidence type="ECO:0000256" key="15">
    <source>
        <dbReference type="ARBA" id="ARBA00023136"/>
    </source>
</evidence>
<keyword evidence="15" id="KW-0472">Membrane</keyword>
<dbReference type="InterPro" id="IPR018109">
    <property type="entry name" value="Folylpolyglutamate_synth_CS"/>
</dbReference>
<evidence type="ECO:0000256" key="20">
    <source>
        <dbReference type="SAM" id="MobiDB-lite"/>
    </source>
</evidence>
<keyword evidence="12 18" id="KW-0067">ATP-binding</keyword>
<evidence type="ECO:0000256" key="1">
    <source>
        <dbReference type="ARBA" id="ARBA00004273"/>
    </source>
</evidence>
<dbReference type="GO" id="GO:0005759">
    <property type="term" value="C:mitochondrial matrix"/>
    <property type="evidence" value="ECO:0007669"/>
    <property type="project" value="UniProtKB-SubCell"/>
</dbReference>
<comment type="similarity">
    <text evidence="5 17">Belongs to the folylpolyglutamate synthase family.</text>
</comment>
<dbReference type="Gene3D" id="3.90.190.20">
    <property type="entry name" value="Mur ligase, C-terminal domain"/>
    <property type="match status" value="1"/>
</dbReference>